<dbReference type="PANTHER" id="PTHR42930:SF3">
    <property type="entry name" value="PHOSPHATE-SPECIFIC TRANSPORT SYSTEM ACCESSORY PROTEIN PHOU"/>
    <property type="match status" value="1"/>
</dbReference>
<evidence type="ECO:0000313" key="4">
    <source>
        <dbReference type="Proteomes" id="UP001207408"/>
    </source>
</evidence>
<feature type="domain" description="PhoU" evidence="2">
    <location>
        <begin position="126"/>
        <end position="210"/>
    </location>
</feature>
<evidence type="ECO:0000256" key="1">
    <source>
        <dbReference type="ARBA" id="ARBA00008107"/>
    </source>
</evidence>
<dbReference type="AlphaFoldDB" id="A0AAE3MDQ8"/>
<name>A0AAE3MDQ8_9BACT</name>
<dbReference type="Proteomes" id="UP001207408">
    <property type="component" value="Unassembled WGS sequence"/>
</dbReference>
<proteinExistence type="inferred from homology"/>
<feature type="domain" description="PhoU" evidence="2">
    <location>
        <begin position="42"/>
        <end position="105"/>
    </location>
</feature>
<comment type="similarity">
    <text evidence="1">Belongs to the PhoU family.</text>
</comment>
<dbReference type="InterPro" id="IPR026022">
    <property type="entry name" value="PhoU_dom"/>
</dbReference>
<evidence type="ECO:0000313" key="3">
    <source>
        <dbReference type="EMBL" id="MCW3805707.1"/>
    </source>
</evidence>
<dbReference type="SUPFAM" id="SSF109755">
    <property type="entry name" value="PhoU-like"/>
    <property type="match status" value="1"/>
</dbReference>
<organism evidence="3 4">
    <name type="scientific">Plebeiibacterium marinum</name>
    <dbReference type="NCBI Taxonomy" id="2992111"/>
    <lineage>
        <taxon>Bacteria</taxon>
        <taxon>Pseudomonadati</taxon>
        <taxon>Bacteroidota</taxon>
        <taxon>Bacteroidia</taxon>
        <taxon>Marinilabiliales</taxon>
        <taxon>Marinilabiliaceae</taxon>
        <taxon>Plebeiibacterium</taxon>
    </lineage>
</organism>
<protein>
    <recommendedName>
        <fullName evidence="2">PhoU domain-containing protein</fullName>
    </recommendedName>
</protein>
<dbReference type="Pfam" id="PF01895">
    <property type="entry name" value="PhoU"/>
    <property type="match status" value="2"/>
</dbReference>
<dbReference type="InterPro" id="IPR038078">
    <property type="entry name" value="PhoU-like_sf"/>
</dbReference>
<accession>A0AAE3MDQ8</accession>
<dbReference type="EMBL" id="JAPDPI010000015">
    <property type="protein sequence ID" value="MCW3805707.1"/>
    <property type="molecule type" value="Genomic_DNA"/>
</dbReference>
<dbReference type="GO" id="GO:0045936">
    <property type="term" value="P:negative regulation of phosphate metabolic process"/>
    <property type="evidence" value="ECO:0007669"/>
    <property type="project" value="InterPro"/>
</dbReference>
<sequence length="228" mass="26324">MLQKENALQDIEKSFKEYCDLMMKQLSDLEVIAQSGTTNISAKDVKRIESFDKNLNQYEVQISEKIISAIVLHHPVATELRRLMACYRMVISMERIGDLIKRVVYYIRKIEDSTLYEELSDVIFNMITSSSSMVEKALLSFINDDRDSAIWTIKNDEVIDEMNKKLMKKGIKKTKIPKEAQDALLHLVNFKSLVSKIERIGDHASHIAEASIFAQEGRDIRHQNIDKE</sequence>
<dbReference type="InterPro" id="IPR028366">
    <property type="entry name" value="PhoU"/>
</dbReference>
<evidence type="ECO:0000259" key="2">
    <source>
        <dbReference type="Pfam" id="PF01895"/>
    </source>
</evidence>
<dbReference type="PANTHER" id="PTHR42930">
    <property type="entry name" value="PHOSPHATE-SPECIFIC TRANSPORT SYSTEM ACCESSORY PROTEIN PHOU"/>
    <property type="match status" value="1"/>
</dbReference>
<dbReference type="GO" id="GO:0030643">
    <property type="term" value="P:intracellular phosphate ion homeostasis"/>
    <property type="evidence" value="ECO:0007669"/>
    <property type="project" value="InterPro"/>
</dbReference>
<dbReference type="Gene3D" id="1.20.58.220">
    <property type="entry name" value="Phosphate transport system protein phou homolog 2, domain 2"/>
    <property type="match status" value="1"/>
</dbReference>
<keyword evidence="4" id="KW-1185">Reference proteome</keyword>
<gene>
    <name evidence="3" type="ORF">OM074_08695</name>
</gene>
<reference evidence="3" key="1">
    <citation type="submission" date="2022-10" db="EMBL/GenBank/DDBJ databases">
        <authorList>
            <person name="Yu W.X."/>
        </authorList>
    </citation>
    <scope>NUCLEOTIDE SEQUENCE</scope>
    <source>
        <strain evidence="3">D04</strain>
    </source>
</reference>
<comment type="caution">
    <text evidence="3">The sequence shown here is derived from an EMBL/GenBank/DDBJ whole genome shotgun (WGS) entry which is preliminary data.</text>
</comment>
<dbReference type="RefSeq" id="WP_301199074.1">
    <property type="nucleotide sequence ID" value="NZ_JAPDPI010000015.1"/>
</dbReference>